<keyword evidence="3" id="KW-1185">Reference proteome</keyword>
<name>A0ABD3GTA5_9MARC</name>
<evidence type="ECO:0000313" key="2">
    <source>
        <dbReference type="EMBL" id="KAL3681320.1"/>
    </source>
</evidence>
<reference evidence="2 3" key="1">
    <citation type="submission" date="2024-09" db="EMBL/GenBank/DDBJ databases">
        <title>Chromosome-scale assembly of Riccia sorocarpa.</title>
        <authorList>
            <person name="Paukszto L."/>
        </authorList>
    </citation>
    <scope>NUCLEOTIDE SEQUENCE [LARGE SCALE GENOMIC DNA]</scope>
    <source>
        <strain evidence="2">LP-2024</strain>
        <tissue evidence="2">Aerial parts of the thallus</tissue>
    </source>
</reference>
<accession>A0ABD3GTA5</accession>
<proteinExistence type="predicted"/>
<evidence type="ECO:0000256" key="1">
    <source>
        <dbReference type="SAM" id="MobiDB-lite"/>
    </source>
</evidence>
<sequence>MKQSKVKTLGDLHLAMDPEQWRILNTQTRSQGSNHRTSRDIDRLLQWVGKIEMVTTSLQYCLGWEWRREDNSTARTGWNHETKWWKSLMEVEKLDVGKLNEKWGANLSKEELRTLWKITWQKRASSREGFWWWRTWWQGFWNGHRAARMNVESTKLKHRNAALWALAAEMYKVTWRERNDAVFRDSTSLRPLRIILLETSRSVASWISKSMPERHNQLALKSLETVMELQRKLDKVEPTLRGQSTPHEHDEDEDLRNTSVGWPEDGNGVLSINHHEEEGRADYMGSDEGAHDSTLHDANWTMPSPVGRGTDEELSTNHFSADNQVLPYELAE</sequence>
<dbReference type="Proteomes" id="UP001633002">
    <property type="component" value="Unassembled WGS sequence"/>
</dbReference>
<gene>
    <name evidence="2" type="ORF">R1sor_024276</name>
</gene>
<dbReference type="AlphaFoldDB" id="A0ABD3GTA5"/>
<protein>
    <submittedName>
        <fullName evidence="2">Uncharacterized protein</fullName>
    </submittedName>
</protein>
<feature type="region of interest" description="Disordered" evidence="1">
    <location>
        <begin position="282"/>
        <end position="321"/>
    </location>
</feature>
<organism evidence="2 3">
    <name type="scientific">Riccia sorocarpa</name>
    <dbReference type="NCBI Taxonomy" id="122646"/>
    <lineage>
        <taxon>Eukaryota</taxon>
        <taxon>Viridiplantae</taxon>
        <taxon>Streptophyta</taxon>
        <taxon>Embryophyta</taxon>
        <taxon>Marchantiophyta</taxon>
        <taxon>Marchantiopsida</taxon>
        <taxon>Marchantiidae</taxon>
        <taxon>Marchantiales</taxon>
        <taxon>Ricciaceae</taxon>
        <taxon>Riccia</taxon>
    </lineage>
</organism>
<feature type="region of interest" description="Disordered" evidence="1">
    <location>
        <begin position="235"/>
        <end position="270"/>
    </location>
</feature>
<comment type="caution">
    <text evidence="2">The sequence shown here is derived from an EMBL/GenBank/DDBJ whole genome shotgun (WGS) entry which is preliminary data.</text>
</comment>
<evidence type="ECO:0000313" key="3">
    <source>
        <dbReference type="Proteomes" id="UP001633002"/>
    </source>
</evidence>
<dbReference type="EMBL" id="JBJQOH010000007">
    <property type="protein sequence ID" value="KAL3681320.1"/>
    <property type="molecule type" value="Genomic_DNA"/>
</dbReference>